<sequence>MPMMLLSGQLVSILDYINWRGLIGPSGILLHPMVENLNIGRRYGVIECDPLVRKRLERTLGATAINLVAGEKPTDVYSEIAARVLDIMRKDAQKDPEVFPDALRARLLISQVDIVCTSICSSVSVARFL</sequence>
<comment type="caution">
    <text evidence="1">The sequence shown here is derived from an EMBL/GenBank/DDBJ whole genome shotgun (WGS) entry which is preliminary data.</text>
</comment>
<reference evidence="1 2" key="1">
    <citation type="journal article" date="2022" name="Plant J.">
        <title>Chromosome-level genome of Camellia lanceoleosa provides a valuable resource for understanding genome evolution and self-incompatibility.</title>
        <authorList>
            <person name="Gong W."/>
            <person name="Xiao S."/>
            <person name="Wang L."/>
            <person name="Liao Z."/>
            <person name="Chang Y."/>
            <person name="Mo W."/>
            <person name="Hu G."/>
            <person name="Li W."/>
            <person name="Zhao G."/>
            <person name="Zhu H."/>
            <person name="Hu X."/>
            <person name="Ji K."/>
            <person name="Xiang X."/>
            <person name="Song Q."/>
            <person name="Yuan D."/>
            <person name="Jin S."/>
            <person name="Zhang L."/>
        </authorList>
    </citation>
    <scope>NUCLEOTIDE SEQUENCE [LARGE SCALE GENOMIC DNA]</scope>
    <source>
        <strain evidence="1">SQ_2022a</strain>
    </source>
</reference>
<evidence type="ECO:0000313" key="2">
    <source>
        <dbReference type="Proteomes" id="UP001060215"/>
    </source>
</evidence>
<dbReference type="Proteomes" id="UP001060215">
    <property type="component" value="Chromosome 14"/>
</dbReference>
<name>A0ACC0FGH9_9ERIC</name>
<dbReference type="EMBL" id="CM045771">
    <property type="protein sequence ID" value="KAI7987323.1"/>
    <property type="molecule type" value="Genomic_DNA"/>
</dbReference>
<keyword evidence="2" id="KW-1185">Reference proteome</keyword>
<protein>
    <submittedName>
        <fullName evidence="1">Uncharacterized protein</fullName>
    </submittedName>
</protein>
<organism evidence="1 2">
    <name type="scientific">Camellia lanceoleosa</name>
    <dbReference type="NCBI Taxonomy" id="1840588"/>
    <lineage>
        <taxon>Eukaryota</taxon>
        <taxon>Viridiplantae</taxon>
        <taxon>Streptophyta</taxon>
        <taxon>Embryophyta</taxon>
        <taxon>Tracheophyta</taxon>
        <taxon>Spermatophyta</taxon>
        <taxon>Magnoliopsida</taxon>
        <taxon>eudicotyledons</taxon>
        <taxon>Gunneridae</taxon>
        <taxon>Pentapetalae</taxon>
        <taxon>asterids</taxon>
        <taxon>Ericales</taxon>
        <taxon>Theaceae</taxon>
        <taxon>Camellia</taxon>
    </lineage>
</organism>
<accession>A0ACC0FGH9</accession>
<evidence type="ECO:0000313" key="1">
    <source>
        <dbReference type="EMBL" id="KAI7987323.1"/>
    </source>
</evidence>
<proteinExistence type="predicted"/>
<gene>
    <name evidence="1" type="ORF">LOK49_LG13G02805</name>
</gene>